<protein>
    <submittedName>
        <fullName evidence="1">Uncharacterized protein</fullName>
    </submittedName>
</protein>
<dbReference type="Pfam" id="PF13365">
    <property type="entry name" value="Trypsin_2"/>
    <property type="match status" value="1"/>
</dbReference>
<reference evidence="1 2" key="2">
    <citation type="submission" date="2024-10" db="EMBL/GenBank/DDBJ databases">
        <authorList>
            <person name="Ryan C."/>
        </authorList>
    </citation>
    <scope>NUCLEOTIDE SEQUENCE [LARGE SCALE GENOMIC DNA]</scope>
</reference>
<dbReference type="PANTHER" id="PTHR47389">
    <property type="entry name" value="OS09G0436400 PROTEIN"/>
    <property type="match status" value="1"/>
</dbReference>
<dbReference type="SUPFAM" id="SSF50494">
    <property type="entry name" value="Trypsin-like serine proteases"/>
    <property type="match status" value="1"/>
</dbReference>
<reference evidence="2" key="1">
    <citation type="submission" date="2024-06" db="EMBL/GenBank/DDBJ databases">
        <authorList>
            <person name="Ryan C."/>
        </authorList>
    </citation>
    <scope>NUCLEOTIDE SEQUENCE [LARGE SCALE GENOMIC DNA]</scope>
</reference>
<sequence length="233" mass="26362">MLFFSERYQFALIQVESTVEMEPPGDGSIPRYNEKVLTLARDKKLSLKLHHGTIMWEEEDCFLFVSCKLLPCGIGGPVINHDGEIVGLSCYYDGDLAIISMTTIRICITMWTKFGCIARPMLGMSFRTVKLLDIVRQDRLSYKYKISDGFIVDMVAVHSDAEECGIRRGNVISFSNVDARYLPEFEDRLLNIALDSLNGTSQVNDFELEVNDLIGKVKRTIILPLQISYGSED</sequence>
<evidence type="ECO:0000313" key="2">
    <source>
        <dbReference type="Proteomes" id="UP001497457"/>
    </source>
</evidence>
<organism evidence="1 2">
    <name type="scientific">Urochloa decumbens</name>
    <dbReference type="NCBI Taxonomy" id="240449"/>
    <lineage>
        <taxon>Eukaryota</taxon>
        <taxon>Viridiplantae</taxon>
        <taxon>Streptophyta</taxon>
        <taxon>Embryophyta</taxon>
        <taxon>Tracheophyta</taxon>
        <taxon>Spermatophyta</taxon>
        <taxon>Magnoliopsida</taxon>
        <taxon>Liliopsida</taxon>
        <taxon>Poales</taxon>
        <taxon>Poaceae</taxon>
        <taxon>PACMAD clade</taxon>
        <taxon>Panicoideae</taxon>
        <taxon>Panicodae</taxon>
        <taxon>Paniceae</taxon>
        <taxon>Melinidinae</taxon>
        <taxon>Urochloa</taxon>
    </lineage>
</organism>
<dbReference type="EMBL" id="OZ075121">
    <property type="protein sequence ID" value="CAL4902750.1"/>
    <property type="molecule type" value="Genomic_DNA"/>
</dbReference>
<keyword evidence="2" id="KW-1185">Reference proteome</keyword>
<evidence type="ECO:0000313" key="1">
    <source>
        <dbReference type="EMBL" id="CAL4902750.1"/>
    </source>
</evidence>
<dbReference type="InterPro" id="IPR009003">
    <property type="entry name" value="Peptidase_S1_PA"/>
</dbReference>
<dbReference type="Proteomes" id="UP001497457">
    <property type="component" value="Chromosome 11b"/>
</dbReference>
<dbReference type="PANTHER" id="PTHR47389:SF5">
    <property type="entry name" value="OS09G0436700 PROTEIN"/>
    <property type="match status" value="1"/>
</dbReference>
<name>A0ABC8W4R4_9POAL</name>
<proteinExistence type="predicted"/>
<gene>
    <name evidence="1" type="ORF">URODEC1_LOCUS10143</name>
</gene>
<dbReference type="AlphaFoldDB" id="A0ABC8W4R4"/>
<accession>A0ABC8W4R4</accession>